<gene>
    <name evidence="1" type="ORF">PBI_ZYGOTAIGA_78</name>
</gene>
<protein>
    <submittedName>
        <fullName evidence="1">Uncharacterized protein</fullName>
    </submittedName>
</protein>
<dbReference type="EMBL" id="KM881426">
    <property type="protein sequence ID" value="AIX12759.1"/>
    <property type="molecule type" value="Genomic_DNA"/>
</dbReference>
<evidence type="ECO:0000313" key="1">
    <source>
        <dbReference type="EMBL" id="AIX12759.1"/>
    </source>
</evidence>
<sequence>MGPMMSPEEKWEIKQLVHQELAAIEYEIAHNAGSYRYLCALGGVTFFSHTPVGTVVRSIPPRTHLPVSV</sequence>
<dbReference type="Proteomes" id="UP000223157">
    <property type="component" value="Genome"/>
</dbReference>
<proteinExistence type="predicted"/>
<reference evidence="1 2" key="1">
    <citation type="submission" date="2014-10" db="EMBL/GenBank/DDBJ databases">
        <authorList>
            <person name="Aguirre C.A."/>
            <person name="Archer J.A."/>
            <person name="Bates T."/>
            <person name="Ion J.M."/>
            <person name="Krejcarek O.E."/>
            <person name="Mitchell C.L."/>
            <person name="Montgomery E.A."/>
            <person name="Soder N.A."/>
            <person name="Verduzco J.A."/>
            <person name="Scherer A.E."/>
            <person name="Westholm D.E."/>
            <person name="Serrano M.G."/>
            <person name="Buck G."/>
            <person name="Lee V."/>
            <person name="Wang Y."/>
            <person name="Carvalho R."/>
            <person name="Voegtly L."/>
            <person name="Shi R."/>
            <person name="Duckworth R."/>
            <person name="Johnson A."/>
            <person name="Loviza R."/>
            <person name="Walstead R."/>
            <person name="Shah Z."/>
            <person name="Kiflezghi M."/>
            <person name="Wade K."/>
            <person name="Anders K.R."/>
            <person name="Braun M.A."/>
            <person name="Delesalle V.A."/>
            <person name="Hughes L.E."/>
            <person name="Ware V.C."/>
            <person name="Bradley K.W."/>
            <person name="Barker L.P."/>
            <person name="Asai D.J."/>
            <person name="Bowman C.A."/>
            <person name="Russell D.A."/>
            <person name="Pope W.H."/>
            <person name="Jacobs-Sera D."/>
            <person name="Hendrix R.W."/>
            <person name="Hatfull G.F."/>
        </authorList>
    </citation>
    <scope>NUCLEOTIDE SEQUENCE [LARGE SCALE GENOMIC DNA]</scope>
</reference>
<organism evidence="1 2">
    <name type="scientific">Mycobacterium phage ZygoTaiga</name>
    <dbReference type="NCBI Taxonomy" id="1566994"/>
    <lineage>
        <taxon>Viruses</taxon>
        <taxon>Duplodnaviria</taxon>
        <taxon>Heunggongvirae</taxon>
        <taxon>Uroviricota</taxon>
        <taxon>Caudoviricetes</taxon>
        <taxon>Ceeclamvirinae</taxon>
        <taxon>Bixzunavirus</taxon>
        <taxon>Bixzunavirus Bxz1</taxon>
    </lineage>
</organism>
<evidence type="ECO:0000313" key="2">
    <source>
        <dbReference type="Proteomes" id="UP000223157"/>
    </source>
</evidence>
<accession>A0A0A0YRG6</accession>
<name>A0A0A0YRG6_9CAUD</name>